<evidence type="ECO:0000313" key="13">
    <source>
        <dbReference type="EMBL" id="RUO42732.1"/>
    </source>
</evidence>
<dbReference type="Gene3D" id="2.40.340.10">
    <property type="entry name" value="MoeA, C-terminal, domain IV"/>
    <property type="match status" value="1"/>
</dbReference>
<dbReference type="InterPro" id="IPR036688">
    <property type="entry name" value="MoeA_C_domain_IV_sf"/>
</dbReference>
<dbReference type="Pfam" id="PF03453">
    <property type="entry name" value="MoeA_N"/>
    <property type="match status" value="1"/>
</dbReference>
<dbReference type="SUPFAM" id="SSF53218">
    <property type="entry name" value="Molybdenum cofactor biosynthesis proteins"/>
    <property type="match status" value="1"/>
</dbReference>
<dbReference type="NCBIfam" id="TIGR00177">
    <property type="entry name" value="molyb_syn"/>
    <property type="match status" value="1"/>
</dbReference>
<dbReference type="PANTHER" id="PTHR10192:SF5">
    <property type="entry name" value="GEPHYRIN"/>
    <property type="match status" value="1"/>
</dbReference>
<dbReference type="RefSeq" id="WP_126756945.1">
    <property type="nucleotide sequence ID" value="NZ_PIPQ01000002.1"/>
</dbReference>
<feature type="domain" description="MoaB/Mog" evidence="12">
    <location>
        <begin position="176"/>
        <end position="313"/>
    </location>
</feature>
<keyword evidence="14" id="KW-1185">Reference proteome</keyword>
<dbReference type="OrthoDB" id="9804758at2"/>
<dbReference type="EMBL" id="PIPQ01000002">
    <property type="protein sequence ID" value="RUO42732.1"/>
    <property type="molecule type" value="Genomic_DNA"/>
</dbReference>
<dbReference type="Gene3D" id="2.170.190.11">
    <property type="entry name" value="Molybdopterin biosynthesis moea protein, domain 3"/>
    <property type="match status" value="1"/>
</dbReference>
<evidence type="ECO:0000313" key="14">
    <source>
        <dbReference type="Proteomes" id="UP000286976"/>
    </source>
</evidence>
<name>A0A432X7D1_9GAMM</name>
<evidence type="ECO:0000256" key="4">
    <source>
        <dbReference type="ARBA" id="ARBA00010763"/>
    </source>
</evidence>
<evidence type="ECO:0000256" key="11">
    <source>
        <dbReference type="RuleBase" id="RU365090"/>
    </source>
</evidence>
<dbReference type="EC" id="2.10.1.1" evidence="11"/>
<dbReference type="Proteomes" id="UP000286976">
    <property type="component" value="Unassembled WGS sequence"/>
</dbReference>
<dbReference type="Pfam" id="PF03454">
    <property type="entry name" value="MoeA_C"/>
    <property type="match status" value="1"/>
</dbReference>
<accession>A0A432X7D1</accession>
<gene>
    <name evidence="13" type="ORF">CWE15_04795</name>
</gene>
<keyword evidence="6 11" id="KW-0808">Transferase</keyword>
<dbReference type="SUPFAM" id="SSF63882">
    <property type="entry name" value="MoeA N-terminal region -like"/>
    <property type="match status" value="1"/>
</dbReference>
<keyword evidence="9 11" id="KW-0501">Molybdenum cofactor biosynthesis</keyword>
<dbReference type="FunFam" id="3.40.980.10:FF:000004">
    <property type="entry name" value="Molybdopterin molybdenumtransferase"/>
    <property type="match status" value="1"/>
</dbReference>
<comment type="cofactor">
    <cofactor evidence="1 11">
        <name>Mg(2+)</name>
        <dbReference type="ChEBI" id="CHEBI:18420"/>
    </cofactor>
</comment>
<dbReference type="NCBIfam" id="NF045515">
    <property type="entry name" value="Glp_gephyrin"/>
    <property type="match status" value="1"/>
</dbReference>
<evidence type="ECO:0000256" key="1">
    <source>
        <dbReference type="ARBA" id="ARBA00001946"/>
    </source>
</evidence>
<dbReference type="InterPro" id="IPR001453">
    <property type="entry name" value="MoaB/Mog_dom"/>
</dbReference>
<dbReference type="CDD" id="cd00887">
    <property type="entry name" value="MoeA"/>
    <property type="match status" value="1"/>
</dbReference>
<evidence type="ECO:0000256" key="2">
    <source>
        <dbReference type="ARBA" id="ARBA00002901"/>
    </source>
</evidence>
<dbReference type="GO" id="GO:0046872">
    <property type="term" value="F:metal ion binding"/>
    <property type="evidence" value="ECO:0007669"/>
    <property type="project" value="UniProtKB-UniRule"/>
</dbReference>
<evidence type="ECO:0000256" key="10">
    <source>
        <dbReference type="ARBA" id="ARBA00047317"/>
    </source>
</evidence>
<dbReference type="GO" id="GO:0006777">
    <property type="term" value="P:Mo-molybdopterin cofactor biosynthetic process"/>
    <property type="evidence" value="ECO:0007669"/>
    <property type="project" value="UniProtKB-UniRule"/>
</dbReference>
<evidence type="ECO:0000259" key="12">
    <source>
        <dbReference type="SMART" id="SM00852"/>
    </source>
</evidence>
<protein>
    <recommendedName>
        <fullName evidence="11">Molybdopterin molybdenumtransferase</fullName>
        <ecNumber evidence="11">2.10.1.1</ecNumber>
    </recommendedName>
</protein>
<evidence type="ECO:0000256" key="3">
    <source>
        <dbReference type="ARBA" id="ARBA00005046"/>
    </source>
</evidence>
<comment type="similarity">
    <text evidence="4 11">Belongs to the MoeA family.</text>
</comment>
<evidence type="ECO:0000256" key="9">
    <source>
        <dbReference type="ARBA" id="ARBA00023150"/>
    </source>
</evidence>
<evidence type="ECO:0000256" key="5">
    <source>
        <dbReference type="ARBA" id="ARBA00022505"/>
    </source>
</evidence>
<dbReference type="InterPro" id="IPR005110">
    <property type="entry name" value="MoeA_linker/N"/>
</dbReference>
<reference evidence="13 14" key="1">
    <citation type="journal article" date="2011" name="Front. Microbiol.">
        <title>Genomic signatures of strain selection and enhancement in Bacillus atrophaeus var. globigii, a historical biowarfare simulant.</title>
        <authorList>
            <person name="Gibbons H.S."/>
            <person name="Broomall S.M."/>
            <person name="McNew L.A."/>
            <person name="Daligault H."/>
            <person name="Chapman C."/>
            <person name="Bruce D."/>
            <person name="Karavis M."/>
            <person name="Krepps M."/>
            <person name="McGregor P.A."/>
            <person name="Hong C."/>
            <person name="Park K.H."/>
            <person name="Akmal A."/>
            <person name="Feldman A."/>
            <person name="Lin J.S."/>
            <person name="Chang W.E."/>
            <person name="Higgs B.W."/>
            <person name="Demirev P."/>
            <person name="Lindquist J."/>
            <person name="Liem A."/>
            <person name="Fochler E."/>
            <person name="Read T.D."/>
            <person name="Tapia R."/>
            <person name="Johnson S."/>
            <person name="Bishop-Lilly K.A."/>
            <person name="Detter C."/>
            <person name="Han C."/>
            <person name="Sozhamannan S."/>
            <person name="Rosenzweig C.N."/>
            <person name="Skowronski E.W."/>
        </authorList>
    </citation>
    <scope>NUCLEOTIDE SEQUENCE [LARGE SCALE GENOMIC DNA]</scope>
    <source>
        <strain evidence="13 14">AIT1</strain>
    </source>
</reference>
<evidence type="ECO:0000256" key="8">
    <source>
        <dbReference type="ARBA" id="ARBA00022842"/>
    </source>
</evidence>
<dbReference type="InterPro" id="IPR036135">
    <property type="entry name" value="MoeA_linker/N_sf"/>
</dbReference>
<dbReference type="GO" id="GO:0061599">
    <property type="term" value="F:molybdopterin molybdotransferase activity"/>
    <property type="evidence" value="ECO:0007669"/>
    <property type="project" value="UniProtKB-UniRule"/>
</dbReference>
<dbReference type="GO" id="GO:0005829">
    <property type="term" value="C:cytosol"/>
    <property type="evidence" value="ECO:0007669"/>
    <property type="project" value="TreeGrafter"/>
</dbReference>
<evidence type="ECO:0000256" key="7">
    <source>
        <dbReference type="ARBA" id="ARBA00022723"/>
    </source>
</evidence>
<sequence>MLSVQDAVEHMLDKIQAPTKTTTIAIEQAVDRVLAAPVQSTVNVPSYNNSAMDGFGYRAQDMEENTSLRCVGESLAGHPFTGELSAGECIRIMTGAQVPASVDTVVPQENTQTLEPNLIQINSVPKPGANIRLLGEELQEGDTVYPTGHRLTPVDIGMLASLGVAQVKVFMPLKVAVFSTGDELVLPGQAKQDFQIYDSNRYVLHAMLERMGFEVLNLGLVADDPALIEATFRDAAKQADAIVCSGGVSVGDADYTKDVINKIGEVGFWKVAMKPGKPFAFGHIENTWFFGLPGNPVSATVTLMQLAEPALRKLSGEQYTPALTMSAVAGEALRKRPGRADFQRGILRYEKGENRVYSAGPQGSGMLSSLVQGNCLICLSAEQGSVEAGDTVRVQLLQAPVK</sequence>
<proteinExistence type="inferred from homology"/>
<dbReference type="Gene3D" id="3.40.980.10">
    <property type="entry name" value="MoaB/Mog-like domain"/>
    <property type="match status" value="1"/>
</dbReference>
<comment type="catalytic activity">
    <reaction evidence="10">
        <text>adenylyl-molybdopterin + molybdate = Mo-molybdopterin + AMP + H(+)</text>
        <dbReference type="Rhea" id="RHEA:35047"/>
        <dbReference type="ChEBI" id="CHEBI:15378"/>
        <dbReference type="ChEBI" id="CHEBI:36264"/>
        <dbReference type="ChEBI" id="CHEBI:62727"/>
        <dbReference type="ChEBI" id="CHEBI:71302"/>
        <dbReference type="ChEBI" id="CHEBI:456215"/>
        <dbReference type="EC" id="2.10.1.1"/>
    </reaction>
</comment>
<evidence type="ECO:0000256" key="6">
    <source>
        <dbReference type="ARBA" id="ARBA00022679"/>
    </source>
</evidence>
<comment type="pathway">
    <text evidence="3 11">Cofactor biosynthesis; molybdopterin biosynthesis.</text>
</comment>
<comment type="function">
    <text evidence="2 11">Catalyzes the insertion of molybdate into adenylated molybdopterin with the concomitant release of AMP.</text>
</comment>
<dbReference type="Pfam" id="PF00994">
    <property type="entry name" value="MoCF_biosynth"/>
    <property type="match status" value="1"/>
</dbReference>
<dbReference type="InterPro" id="IPR005111">
    <property type="entry name" value="MoeA_C_domain_IV"/>
</dbReference>
<dbReference type="UniPathway" id="UPA00344"/>
<dbReference type="SMART" id="SM00852">
    <property type="entry name" value="MoCF_biosynth"/>
    <property type="match status" value="1"/>
</dbReference>
<dbReference type="InterPro" id="IPR008284">
    <property type="entry name" value="MoCF_biosynth_CS"/>
</dbReference>
<dbReference type="PANTHER" id="PTHR10192">
    <property type="entry name" value="MOLYBDOPTERIN BIOSYNTHESIS PROTEIN"/>
    <property type="match status" value="1"/>
</dbReference>
<dbReference type="InterPro" id="IPR036425">
    <property type="entry name" value="MoaB/Mog-like_dom_sf"/>
</dbReference>
<dbReference type="SUPFAM" id="SSF63867">
    <property type="entry name" value="MoeA C-terminal domain-like"/>
    <property type="match status" value="1"/>
</dbReference>
<dbReference type="InterPro" id="IPR038987">
    <property type="entry name" value="MoeA-like"/>
</dbReference>
<dbReference type="AlphaFoldDB" id="A0A432X7D1"/>
<organism evidence="13 14">
    <name type="scientific">Aliidiomarina taiwanensis</name>
    <dbReference type="NCBI Taxonomy" id="946228"/>
    <lineage>
        <taxon>Bacteria</taxon>
        <taxon>Pseudomonadati</taxon>
        <taxon>Pseudomonadota</taxon>
        <taxon>Gammaproteobacteria</taxon>
        <taxon>Alteromonadales</taxon>
        <taxon>Idiomarinaceae</taxon>
        <taxon>Aliidiomarina</taxon>
    </lineage>
</organism>
<dbReference type="PROSITE" id="PS01079">
    <property type="entry name" value="MOCF_BIOSYNTHESIS_2"/>
    <property type="match status" value="1"/>
</dbReference>
<comment type="caution">
    <text evidence="13">The sequence shown here is derived from an EMBL/GenBank/DDBJ whole genome shotgun (WGS) entry which is preliminary data.</text>
</comment>
<dbReference type="Gene3D" id="3.90.105.10">
    <property type="entry name" value="Molybdopterin biosynthesis moea protein, domain 2"/>
    <property type="match status" value="1"/>
</dbReference>
<keyword evidence="5 11" id="KW-0500">Molybdenum</keyword>
<keyword evidence="7 11" id="KW-0479">Metal-binding</keyword>
<keyword evidence="8 11" id="KW-0460">Magnesium</keyword>